<proteinExistence type="predicted"/>
<evidence type="ECO:0000313" key="3">
    <source>
        <dbReference type="EMBL" id="QGM97635.1"/>
    </source>
</evidence>
<dbReference type="KEGG" id="mpar:F7D14_09285"/>
<protein>
    <submittedName>
        <fullName evidence="3">Uncharacterized protein</fullName>
    </submittedName>
</protein>
<reference evidence="3 4" key="1">
    <citation type="submission" date="2019-09" db="EMBL/GenBank/DDBJ databases">
        <title>Isolation and complete genome sequencing of Methylocystis species.</title>
        <authorList>
            <person name="Rumah B.L."/>
            <person name="Stead C.E."/>
            <person name="Stevens B.C."/>
            <person name="Minton N.P."/>
            <person name="Grosse-Honebrink A."/>
            <person name="Zhang Y."/>
        </authorList>
    </citation>
    <scope>NUCLEOTIDE SEQUENCE [LARGE SCALE GENOMIC DNA]</scope>
    <source>
        <strain evidence="3 4">BRCS2</strain>
    </source>
</reference>
<keyword evidence="2" id="KW-0732">Signal</keyword>
<dbReference type="AlphaFoldDB" id="A0A6B8M5L7"/>
<dbReference type="RefSeq" id="WP_016917682.1">
    <property type="nucleotide sequence ID" value="NZ_CP044331.1"/>
</dbReference>
<organism evidence="3 4">
    <name type="scientific">Methylocystis parvus</name>
    <dbReference type="NCBI Taxonomy" id="134"/>
    <lineage>
        <taxon>Bacteria</taxon>
        <taxon>Pseudomonadati</taxon>
        <taxon>Pseudomonadota</taxon>
        <taxon>Alphaproteobacteria</taxon>
        <taxon>Hyphomicrobiales</taxon>
        <taxon>Methylocystaceae</taxon>
        <taxon>Methylocystis</taxon>
    </lineage>
</organism>
<feature type="chain" id="PRO_5025551628" evidence="2">
    <location>
        <begin position="19"/>
        <end position="83"/>
    </location>
</feature>
<dbReference type="Proteomes" id="UP000422569">
    <property type="component" value="Chromosome"/>
</dbReference>
<accession>A0A6B8M5L7</accession>
<dbReference type="EMBL" id="CP044331">
    <property type="protein sequence ID" value="QGM97635.1"/>
    <property type="molecule type" value="Genomic_DNA"/>
</dbReference>
<evidence type="ECO:0000313" key="4">
    <source>
        <dbReference type="Proteomes" id="UP000422569"/>
    </source>
</evidence>
<evidence type="ECO:0000256" key="2">
    <source>
        <dbReference type="SAM" id="SignalP"/>
    </source>
</evidence>
<feature type="region of interest" description="Disordered" evidence="1">
    <location>
        <begin position="20"/>
        <end position="43"/>
    </location>
</feature>
<keyword evidence="4" id="KW-1185">Reference proteome</keyword>
<gene>
    <name evidence="3" type="ORF">F7D14_09285</name>
</gene>
<sequence>MIRLAALLMLLAAARAEAAGPGESPAASPARQKPVPAFGDDHPDCPQWTDGCIVCARGAEGPDCSMAGIACLPAEPACLTKNR</sequence>
<evidence type="ECO:0000256" key="1">
    <source>
        <dbReference type="SAM" id="MobiDB-lite"/>
    </source>
</evidence>
<name>A0A6B8M5L7_9HYPH</name>
<feature type="signal peptide" evidence="2">
    <location>
        <begin position="1"/>
        <end position="18"/>
    </location>
</feature>
<feature type="compositionally biased region" description="Low complexity" evidence="1">
    <location>
        <begin position="20"/>
        <end position="31"/>
    </location>
</feature>